<dbReference type="SMART" id="SM00388">
    <property type="entry name" value="HisKA"/>
    <property type="match status" value="1"/>
</dbReference>
<dbReference type="SMART" id="SM00448">
    <property type="entry name" value="REC"/>
    <property type="match status" value="1"/>
</dbReference>
<comment type="caution">
    <text evidence="16">The sequence shown here is derived from an EMBL/GenBank/DDBJ whole genome shotgun (WGS) entry which is preliminary data.</text>
</comment>
<accession>A0A840HQJ3</accession>
<evidence type="ECO:0000256" key="9">
    <source>
        <dbReference type="ARBA" id="ARBA00022840"/>
    </source>
</evidence>
<keyword evidence="12" id="KW-0175">Coiled coil</keyword>
<evidence type="ECO:0000256" key="6">
    <source>
        <dbReference type="ARBA" id="ARBA00022679"/>
    </source>
</evidence>
<name>A0A840HQJ3_9SPHN</name>
<dbReference type="InterPro" id="IPR011102">
    <property type="entry name" value="Sig_transdc_His_kinase_HWE"/>
</dbReference>
<dbReference type="InterPro" id="IPR036097">
    <property type="entry name" value="HisK_dim/P_sf"/>
</dbReference>
<dbReference type="SUPFAM" id="SSF55785">
    <property type="entry name" value="PYP-like sensor domain (PAS domain)"/>
    <property type="match status" value="2"/>
</dbReference>
<dbReference type="InterPro" id="IPR003661">
    <property type="entry name" value="HisK_dim/P_dom"/>
</dbReference>
<organism evidence="16 17">
    <name type="scientific">Rhizorhapis suberifaciens</name>
    <name type="common">corky root of lettuce</name>
    <dbReference type="NCBI Taxonomy" id="13656"/>
    <lineage>
        <taxon>Bacteria</taxon>
        <taxon>Pseudomonadati</taxon>
        <taxon>Pseudomonadota</taxon>
        <taxon>Alphaproteobacteria</taxon>
        <taxon>Sphingomonadales</taxon>
        <taxon>Sphingomonadaceae</taxon>
        <taxon>Rhizorhapis</taxon>
    </lineage>
</organism>
<keyword evidence="8" id="KW-0418">Kinase</keyword>
<keyword evidence="7" id="KW-0547">Nucleotide-binding</keyword>
<dbReference type="SMART" id="SM00911">
    <property type="entry name" value="HWE_HK"/>
    <property type="match status" value="1"/>
</dbReference>
<feature type="domain" description="Response regulatory" evidence="14">
    <location>
        <begin position="477"/>
        <end position="595"/>
    </location>
</feature>
<evidence type="ECO:0000256" key="8">
    <source>
        <dbReference type="ARBA" id="ARBA00022777"/>
    </source>
</evidence>
<dbReference type="CDD" id="cd17574">
    <property type="entry name" value="REC_OmpR"/>
    <property type="match status" value="1"/>
</dbReference>
<evidence type="ECO:0000256" key="7">
    <source>
        <dbReference type="ARBA" id="ARBA00022741"/>
    </source>
</evidence>
<dbReference type="SMART" id="SM00387">
    <property type="entry name" value="HATPase_c"/>
    <property type="match status" value="1"/>
</dbReference>
<sequence length="943" mass="104169">MARSDPAIDFRAIFDAAPGPYLLLSADPPRYTIIEVNQAYVRATGTERSLMLGRGLFEVFPDADADPQADTGASDLRTSLDRVLRDGAVDVLGVQRYDIQLRDGSGRFEIRYWSPINTPIKDADGRISHILHRVEDITDFIVARRDKSAAILGRSGSVRARDKLEAEVRRSGTELKDANRQLKAMSEQLVEANSRLENLDRLKTEFFANISHEFRTPLTLMLGPLEELMERLLTDEDRLLVQSAQRNALRLQKLVNALLDFSRLEEGRVKTRFQDTNLPEMTSELASHFDSACSDAGLALRIDCPPMDAPVSVDRDMWEKIVLNLISNAFKFTLQGEIAVSLRQVDEMVELTVRDSGVGIPAEELPLIFERFHRVQGQPGRSHEGSGIGLSLVRELVRLHEGEITADSQPGKGTSFVVTMPLRRQDLQGGTGDEALSSSVSPQALGYAREAEHWLPSSDVSMAADMPAIDGVGTGRRILLADDNADMRAYVARVLIGVGYEVHAVSNGDAVLSALKESPHPDLVLTDVMMPGRLDGFGLLRTLRADPGTETLPVMLLSARAGPEARIEGLEAGADEYIVKPFGARELLARIDAALRLGKMRREAALKENELVTARAEAKLRLAMETARMGEAIFDLKADGIIHTPGFALLYGQPAERQLTLEDIRAAYHPEDWLTVERSRAQALIGDTEYLEVEHRVIWPDGTVHWLAARFHIERDSWGKAVEATAVYMDITERKWVEERQRLLLDELNHRVKNTLSTVQSIAMQTRRSAASPEQFSELFEGRITALAGAHDLLTEASWEGASLMDVIGRTLAPYAPSAINAPPRIIFGGPMVMLSPNAAVTLNMAFHELATNAAKYGALSVAEGRLDVCWNVDRTSVPPVIELFWNEQGGPKVAPPARRGFGTRLVEQGLTRELDGEVDLRYDPQGFNGRIRLPASHKVSPV</sequence>
<proteinExistence type="predicted"/>
<dbReference type="Gene3D" id="2.10.70.100">
    <property type="match status" value="1"/>
</dbReference>
<evidence type="ECO:0000259" key="13">
    <source>
        <dbReference type="PROSITE" id="PS50109"/>
    </source>
</evidence>
<dbReference type="InterPro" id="IPR003594">
    <property type="entry name" value="HATPase_dom"/>
</dbReference>
<dbReference type="SMART" id="SM00091">
    <property type="entry name" value="PAS"/>
    <property type="match status" value="1"/>
</dbReference>
<dbReference type="Pfam" id="PF08448">
    <property type="entry name" value="PAS_4"/>
    <property type="match status" value="1"/>
</dbReference>
<gene>
    <name evidence="16" type="ORF">HNQ99_000170</name>
</gene>
<keyword evidence="10" id="KW-0902">Two-component regulatory system</keyword>
<dbReference type="GO" id="GO:0005524">
    <property type="term" value="F:ATP binding"/>
    <property type="evidence" value="ECO:0007669"/>
    <property type="project" value="UniProtKB-KW"/>
</dbReference>
<dbReference type="EMBL" id="JACHOV010000001">
    <property type="protein sequence ID" value="MBB4639890.1"/>
    <property type="molecule type" value="Genomic_DNA"/>
</dbReference>
<dbReference type="RefSeq" id="WP_184473750.1">
    <property type="nucleotide sequence ID" value="NZ_JACHOV010000001.1"/>
</dbReference>
<protein>
    <recommendedName>
        <fullName evidence="2">histidine kinase</fullName>
        <ecNumber evidence="2">2.7.13.3</ecNumber>
    </recommendedName>
</protein>
<evidence type="ECO:0000313" key="17">
    <source>
        <dbReference type="Proteomes" id="UP000575068"/>
    </source>
</evidence>
<dbReference type="InterPro" id="IPR001789">
    <property type="entry name" value="Sig_transdc_resp-reg_receiver"/>
</dbReference>
<dbReference type="SUPFAM" id="SSF55874">
    <property type="entry name" value="ATPase domain of HSP90 chaperone/DNA topoisomerase II/histidine kinase"/>
    <property type="match status" value="1"/>
</dbReference>
<dbReference type="InterPro" id="IPR000014">
    <property type="entry name" value="PAS"/>
</dbReference>
<dbReference type="SUPFAM" id="SSF52172">
    <property type="entry name" value="CheY-like"/>
    <property type="match status" value="1"/>
</dbReference>
<dbReference type="PROSITE" id="PS50110">
    <property type="entry name" value="RESPONSE_REGULATORY"/>
    <property type="match status" value="1"/>
</dbReference>
<dbReference type="Pfam" id="PF07536">
    <property type="entry name" value="HWE_HK"/>
    <property type="match status" value="1"/>
</dbReference>
<dbReference type="NCBIfam" id="TIGR00229">
    <property type="entry name" value="sensory_box"/>
    <property type="match status" value="1"/>
</dbReference>
<keyword evidence="9" id="KW-0067">ATP-binding</keyword>
<dbReference type="PROSITE" id="PS50113">
    <property type="entry name" value="PAC"/>
    <property type="match status" value="1"/>
</dbReference>
<evidence type="ECO:0000256" key="12">
    <source>
        <dbReference type="SAM" id="Coils"/>
    </source>
</evidence>
<dbReference type="CDD" id="cd00082">
    <property type="entry name" value="HisKA"/>
    <property type="match status" value="1"/>
</dbReference>
<dbReference type="Gene3D" id="3.40.50.2300">
    <property type="match status" value="1"/>
</dbReference>
<dbReference type="InterPro" id="IPR011006">
    <property type="entry name" value="CheY-like_superfamily"/>
</dbReference>
<dbReference type="InterPro" id="IPR000700">
    <property type="entry name" value="PAS-assoc_C"/>
</dbReference>
<keyword evidence="3 11" id="KW-0597">Phosphoprotein</keyword>
<dbReference type="InterPro" id="IPR013656">
    <property type="entry name" value="PAS_4"/>
</dbReference>
<evidence type="ECO:0000256" key="4">
    <source>
        <dbReference type="ARBA" id="ARBA00022630"/>
    </source>
</evidence>
<dbReference type="CDD" id="cd00130">
    <property type="entry name" value="PAS"/>
    <property type="match status" value="2"/>
</dbReference>
<dbReference type="SUPFAM" id="SSF47384">
    <property type="entry name" value="Homodimeric domain of signal transducing histidine kinase"/>
    <property type="match status" value="1"/>
</dbReference>
<dbReference type="Pfam" id="PF00512">
    <property type="entry name" value="HisKA"/>
    <property type="match status" value="1"/>
</dbReference>
<feature type="domain" description="PAC" evidence="15">
    <location>
        <begin position="691"/>
        <end position="743"/>
    </location>
</feature>
<evidence type="ECO:0000259" key="14">
    <source>
        <dbReference type="PROSITE" id="PS50110"/>
    </source>
</evidence>
<dbReference type="Proteomes" id="UP000575068">
    <property type="component" value="Unassembled WGS sequence"/>
</dbReference>
<dbReference type="Pfam" id="PF02518">
    <property type="entry name" value="HATPase_c"/>
    <property type="match status" value="1"/>
</dbReference>
<dbReference type="Pfam" id="PF00072">
    <property type="entry name" value="Response_reg"/>
    <property type="match status" value="1"/>
</dbReference>
<dbReference type="Gene3D" id="1.10.287.130">
    <property type="match status" value="1"/>
</dbReference>
<dbReference type="Gene3D" id="3.30.450.20">
    <property type="entry name" value="PAS domain"/>
    <property type="match status" value="2"/>
</dbReference>
<dbReference type="PROSITE" id="PS50109">
    <property type="entry name" value="HIS_KIN"/>
    <property type="match status" value="1"/>
</dbReference>
<evidence type="ECO:0000313" key="16">
    <source>
        <dbReference type="EMBL" id="MBB4639890.1"/>
    </source>
</evidence>
<evidence type="ECO:0000259" key="15">
    <source>
        <dbReference type="PROSITE" id="PS50113"/>
    </source>
</evidence>
<evidence type="ECO:0000256" key="1">
    <source>
        <dbReference type="ARBA" id="ARBA00000085"/>
    </source>
</evidence>
<dbReference type="InterPro" id="IPR036890">
    <property type="entry name" value="HATPase_C_sf"/>
</dbReference>
<evidence type="ECO:0000256" key="5">
    <source>
        <dbReference type="ARBA" id="ARBA00022643"/>
    </source>
</evidence>
<keyword evidence="4" id="KW-0285">Flavoprotein</keyword>
<dbReference type="PRINTS" id="PR00344">
    <property type="entry name" value="BCTRLSENSOR"/>
</dbReference>
<dbReference type="GO" id="GO:0000155">
    <property type="term" value="F:phosphorelay sensor kinase activity"/>
    <property type="evidence" value="ECO:0007669"/>
    <property type="project" value="InterPro"/>
</dbReference>
<comment type="catalytic activity">
    <reaction evidence="1">
        <text>ATP + protein L-histidine = ADP + protein N-phospho-L-histidine.</text>
        <dbReference type="EC" id="2.7.13.3"/>
    </reaction>
</comment>
<dbReference type="Gene3D" id="3.30.565.10">
    <property type="entry name" value="Histidine kinase-like ATPase, C-terminal domain"/>
    <property type="match status" value="2"/>
</dbReference>
<feature type="domain" description="Histidine kinase" evidence="13">
    <location>
        <begin position="209"/>
        <end position="424"/>
    </location>
</feature>
<dbReference type="AlphaFoldDB" id="A0A840HQJ3"/>
<evidence type="ECO:0000256" key="2">
    <source>
        <dbReference type="ARBA" id="ARBA00012438"/>
    </source>
</evidence>
<keyword evidence="17" id="KW-1185">Reference proteome</keyword>
<keyword evidence="6" id="KW-0808">Transferase</keyword>
<reference evidence="16 17" key="1">
    <citation type="submission" date="2020-08" db="EMBL/GenBank/DDBJ databases">
        <title>Genomic Encyclopedia of Type Strains, Phase IV (KMG-IV): sequencing the most valuable type-strain genomes for metagenomic binning, comparative biology and taxonomic classification.</title>
        <authorList>
            <person name="Goeker M."/>
        </authorList>
    </citation>
    <scope>NUCLEOTIDE SEQUENCE [LARGE SCALE GENOMIC DNA]</scope>
    <source>
        <strain evidence="16 17">DSM 7465</strain>
    </source>
</reference>
<dbReference type="InterPro" id="IPR035965">
    <property type="entry name" value="PAS-like_dom_sf"/>
</dbReference>
<dbReference type="PANTHER" id="PTHR43547:SF2">
    <property type="entry name" value="HYBRID SIGNAL TRANSDUCTION HISTIDINE KINASE C"/>
    <property type="match status" value="1"/>
</dbReference>
<evidence type="ECO:0000256" key="11">
    <source>
        <dbReference type="PROSITE-ProRule" id="PRU00169"/>
    </source>
</evidence>
<dbReference type="EC" id="2.7.13.3" evidence="2"/>
<keyword evidence="5" id="KW-0288">FMN</keyword>
<dbReference type="InterPro" id="IPR004358">
    <property type="entry name" value="Sig_transdc_His_kin-like_C"/>
</dbReference>
<dbReference type="PANTHER" id="PTHR43547">
    <property type="entry name" value="TWO-COMPONENT HISTIDINE KINASE"/>
    <property type="match status" value="1"/>
</dbReference>
<dbReference type="FunFam" id="3.30.565.10:FF:000037">
    <property type="entry name" value="Hybrid sensor histidine kinase/response regulator"/>
    <property type="match status" value="1"/>
</dbReference>
<dbReference type="Pfam" id="PF08447">
    <property type="entry name" value="PAS_3"/>
    <property type="match status" value="1"/>
</dbReference>
<dbReference type="InterPro" id="IPR013655">
    <property type="entry name" value="PAS_fold_3"/>
</dbReference>
<evidence type="ECO:0000256" key="3">
    <source>
        <dbReference type="ARBA" id="ARBA00022553"/>
    </source>
</evidence>
<dbReference type="InterPro" id="IPR005467">
    <property type="entry name" value="His_kinase_dom"/>
</dbReference>
<evidence type="ECO:0000256" key="10">
    <source>
        <dbReference type="ARBA" id="ARBA00023012"/>
    </source>
</evidence>
<feature type="modified residue" description="4-aspartylphosphate" evidence="11">
    <location>
        <position position="527"/>
    </location>
</feature>
<feature type="coiled-coil region" evidence="12">
    <location>
        <begin position="161"/>
        <end position="202"/>
    </location>
</feature>